<feature type="compositionally biased region" description="Basic residues" evidence="1">
    <location>
        <begin position="255"/>
        <end position="265"/>
    </location>
</feature>
<feature type="region of interest" description="Disordered" evidence="1">
    <location>
        <begin position="72"/>
        <end position="99"/>
    </location>
</feature>
<reference evidence="3 4" key="1">
    <citation type="submission" date="2020-10" db="EMBL/GenBank/DDBJ databases">
        <title>Connecting structure to function with the recovery of over 1000 high-quality activated sludge metagenome-assembled genomes encoding full-length rRNA genes using long-read sequencing.</title>
        <authorList>
            <person name="Singleton C.M."/>
            <person name="Petriglieri F."/>
            <person name="Kristensen J.M."/>
            <person name="Kirkegaard R.H."/>
            <person name="Michaelsen T.Y."/>
            <person name="Andersen M.H."/>
            <person name="Karst S.M."/>
            <person name="Dueholm M.S."/>
            <person name="Nielsen P.H."/>
            <person name="Albertsen M."/>
        </authorList>
    </citation>
    <scope>NUCLEOTIDE SEQUENCE [LARGE SCALE GENOMIC DNA]</scope>
    <source>
        <strain evidence="3">Ega_18-Q3-R5-49_MAXAC.001</strain>
    </source>
</reference>
<name>A0A935ILD8_9MICO</name>
<feature type="region of interest" description="Disordered" evidence="1">
    <location>
        <begin position="255"/>
        <end position="309"/>
    </location>
</feature>
<evidence type="ECO:0000313" key="4">
    <source>
        <dbReference type="Proteomes" id="UP000726105"/>
    </source>
</evidence>
<dbReference type="Proteomes" id="UP000726105">
    <property type="component" value="Unassembled WGS sequence"/>
</dbReference>
<evidence type="ECO:0000256" key="2">
    <source>
        <dbReference type="SAM" id="Phobius"/>
    </source>
</evidence>
<proteinExistence type="predicted"/>
<organism evidence="3 4">
    <name type="scientific">Candidatus Phosphoribacter hodrii</name>
    <dbReference type="NCBI Taxonomy" id="2953743"/>
    <lineage>
        <taxon>Bacteria</taxon>
        <taxon>Bacillati</taxon>
        <taxon>Actinomycetota</taxon>
        <taxon>Actinomycetes</taxon>
        <taxon>Micrococcales</taxon>
        <taxon>Dermatophilaceae</taxon>
        <taxon>Candidatus Phosphoribacter</taxon>
    </lineage>
</organism>
<feature type="compositionally biased region" description="Basic and acidic residues" evidence="1">
    <location>
        <begin position="78"/>
        <end position="88"/>
    </location>
</feature>
<evidence type="ECO:0000256" key="1">
    <source>
        <dbReference type="SAM" id="MobiDB-lite"/>
    </source>
</evidence>
<sequence>MATITTPPLAPAPAAPSRDGVGEWRAGWRVALRLARRDVRRHVGRSLLIVLMVAVPVLLLVGGNIVFSSQDLSSGRADPLRDGPDPGGRHLLRRYPDPAPGRTVVRLLRPGTSTKDEQATPIPGWGTDLATHAQALGALAGATAIPITEDGGYTTIGRRQVDLQMRGVDAGRFPTQTHGMVRLESGRWPTSSTEAVVTKVGVYHGLPSSGTLAVTDRSGTLTTYTIVGVGEGWIAAYSLQPVDLITLPAERCPGVRRRGIPHRPSHPRDVGRGEAAGDLRTAGDQPPGPPQPAVPRGVGAPGRRPVDGR</sequence>
<feature type="compositionally biased region" description="Low complexity" evidence="1">
    <location>
        <begin position="294"/>
        <end position="303"/>
    </location>
</feature>
<dbReference type="AlphaFoldDB" id="A0A935ILD8"/>
<feature type="compositionally biased region" description="Basic and acidic residues" evidence="1">
    <location>
        <begin position="266"/>
        <end position="277"/>
    </location>
</feature>
<comment type="caution">
    <text evidence="3">The sequence shown here is derived from an EMBL/GenBank/DDBJ whole genome shotgun (WGS) entry which is preliminary data.</text>
</comment>
<feature type="transmembrane region" description="Helical" evidence="2">
    <location>
        <begin position="46"/>
        <end position="67"/>
    </location>
</feature>
<keyword evidence="2" id="KW-0472">Membrane</keyword>
<protein>
    <submittedName>
        <fullName evidence="3">Uncharacterized protein</fullName>
    </submittedName>
</protein>
<dbReference type="EMBL" id="JADJIB010000001">
    <property type="protein sequence ID" value="MBK7272258.1"/>
    <property type="molecule type" value="Genomic_DNA"/>
</dbReference>
<keyword evidence="2" id="KW-1133">Transmembrane helix</keyword>
<evidence type="ECO:0000313" key="3">
    <source>
        <dbReference type="EMBL" id="MBK7272258.1"/>
    </source>
</evidence>
<feature type="region of interest" description="Disordered" evidence="1">
    <location>
        <begin position="1"/>
        <end position="20"/>
    </location>
</feature>
<accession>A0A935ILD8</accession>
<gene>
    <name evidence="3" type="ORF">IPI13_03535</name>
</gene>
<keyword evidence="2" id="KW-0812">Transmembrane</keyword>